<dbReference type="RefSeq" id="WP_253963818.1">
    <property type="nucleotide sequence ID" value="NZ_JALHBS010000038.1"/>
</dbReference>
<dbReference type="Proteomes" id="UP001155220">
    <property type="component" value="Unassembled WGS sequence"/>
</dbReference>
<comment type="caution">
    <text evidence="1">The sequence shown here is derived from an EMBL/GenBank/DDBJ whole genome shotgun (WGS) entry which is preliminary data.</text>
</comment>
<gene>
    <name evidence="1" type="ORF">MJ956_07265</name>
</gene>
<reference evidence="1" key="1">
    <citation type="submission" date="2022-03" db="EMBL/GenBank/DDBJ databases">
        <title>Aurantimonas Liuensis sp. Nov., isolated from the hadal seawater of the Mariana Trench.</title>
        <authorList>
            <person name="Liu R."/>
        </authorList>
    </citation>
    <scope>NUCLEOTIDE SEQUENCE</scope>
    <source>
        <strain evidence="1">LRZ36</strain>
    </source>
</reference>
<proteinExistence type="predicted"/>
<dbReference type="EMBL" id="JALHBS010000038">
    <property type="protein sequence ID" value="MCP3054951.1"/>
    <property type="molecule type" value="Genomic_DNA"/>
</dbReference>
<sequence>MLPKTGMSLHDGPTGQYDAAAYSAVIAAALHGELGSTHRAVKTIRRWTGAGERTVVNWLAADNGPSGPHLVMLAHHSDAVLKAFLVMAAREHVVVDLDLVHARAELVAAVAAIDRLLATDEAAGTHH</sequence>
<organism evidence="1 2">
    <name type="scientific">Aurantimonas marianensis</name>
    <dbReference type="NCBI Taxonomy" id="2920428"/>
    <lineage>
        <taxon>Bacteria</taxon>
        <taxon>Pseudomonadati</taxon>
        <taxon>Pseudomonadota</taxon>
        <taxon>Alphaproteobacteria</taxon>
        <taxon>Hyphomicrobiales</taxon>
        <taxon>Aurantimonadaceae</taxon>
        <taxon>Aurantimonas</taxon>
    </lineage>
</organism>
<keyword evidence="2" id="KW-1185">Reference proteome</keyword>
<dbReference type="AlphaFoldDB" id="A0A9X2H687"/>
<accession>A0A9X2H687</accession>
<name>A0A9X2H687_9HYPH</name>
<evidence type="ECO:0000313" key="2">
    <source>
        <dbReference type="Proteomes" id="UP001155220"/>
    </source>
</evidence>
<evidence type="ECO:0000313" key="1">
    <source>
        <dbReference type="EMBL" id="MCP3054951.1"/>
    </source>
</evidence>
<protein>
    <submittedName>
        <fullName evidence="1">Uncharacterized protein</fullName>
    </submittedName>
</protein>